<sequence length="97" mass="10953">MHKAAPSSTSLTHCDQGDVLISVEPYMIHSASKQPSKQRRGRIDSGEAKRSPLEPNFNCDTIIQEIRRQQRSEERYVLGASHINSSKLHINPSKHPH</sequence>
<proteinExistence type="predicted"/>
<dbReference type="AlphaFoldDB" id="A0A0M1NJP0"/>
<feature type="region of interest" description="Disordered" evidence="1">
    <location>
        <begin position="25"/>
        <end position="56"/>
    </location>
</feature>
<dbReference type="Proteomes" id="UP000036932">
    <property type="component" value="Unassembled WGS sequence"/>
</dbReference>
<accession>A0A0M1NJP0</accession>
<dbReference type="EMBL" id="LIUT01000003">
    <property type="protein sequence ID" value="KOR82332.1"/>
    <property type="molecule type" value="Genomic_DNA"/>
</dbReference>
<name>A0A0M1NJP0_9BACL</name>
<dbReference type="RefSeq" id="WP_054403969.1">
    <property type="nucleotide sequence ID" value="NZ_LIUT01000003.1"/>
</dbReference>
<protein>
    <submittedName>
        <fullName evidence="2">Uncharacterized protein</fullName>
    </submittedName>
</protein>
<dbReference type="PATRIC" id="fig|1705565.3.peg.5652"/>
<comment type="caution">
    <text evidence="2">The sequence shown here is derived from an EMBL/GenBank/DDBJ whole genome shotgun (WGS) entry which is preliminary data.</text>
</comment>
<feature type="compositionally biased region" description="Basic and acidic residues" evidence="1">
    <location>
        <begin position="41"/>
        <end position="52"/>
    </location>
</feature>
<keyword evidence="3" id="KW-1185">Reference proteome</keyword>
<gene>
    <name evidence="2" type="ORF">AM231_18525</name>
</gene>
<evidence type="ECO:0000256" key="1">
    <source>
        <dbReference type="SAM" id="MobiDB-lite"/>
    </source>
</evidence>
<organism evidence="2 3">
    <name type="scientific">Paenibacillus solani</name>
    <dbReference type="NCBI Taxonomy" id="1705565"/>
    <lineage>
        <taxon>Bacteria</taxon>
        <taxon>Bacillati</taxon>
        <taxon>Bacillota</taxon>
        <taxon>Bacilli</taxon>
        <taxon>Bacillales</taxon>
        <taxon>Paenibacillaceae</taxon>
        <taxon>Paenibacillus</taxon>
    </lineage>
</organism>
<reference evidence="3" key="1">
    <citation type="submission" date="2015-08" db="EMBL/GenBank/DDBJ databases">
        <title>Genome sequencing project for genomic taxonomy and phylogenomics of Bacillus-like bacteria.</title>
        <authorList>
            <person name="Liu B."/>
            <person name="Wang J."/>
            <person name="Zhu Y."/>
            <person name="Liu G."/>
            <person name="Chen Q."/>
            <person name="Chen Z."/>
            <person name="Lan J."/>
            <person name="Che J."/>
            <person name="Ge C."/>
            <person name="Shi H."/>
            <person name="Pan Z."/>
            <person name="Liu X."/>
        </authorList>
    </citation>
    <scope>NUCLEOTIDE SEQUENCE [LARGE SCALE GENOMIC DNA]</scope>
    <source>
        <strain evidence="3">FJAT-22460</strain>
    </source>
</reference>
<evidence type="ECO:0000313" key="3">
    <source>
        <dbReference type="Proteomes" id="UP000036932"/>
    </source>
</evidence>
<evidence type="ECO:0000313" key="2">
    <source>
        <dbReference type="EMBL" id="KOR82332.1"/>
    </source>
</evidence>